<dbReference type="PANTHER" id="PTHR40074:SF2">
    <property type="entry name" value="O-ACETYLTRANSFERASE WECH"/>
    <property type="match status" value="1"/>
</dbReference>
<keyword evidence="3" id="KW-1003">Cell membrane</keyword>
<feature type="transmembrane region" description="Helical" evidence="7">
    <location>
        <begin position="256"/>
        <end position="275"/>
    </location>
</feature>
<dbReference type="InterPro" id="IPR002656">
    <property type="entry name" value="Acyl_transf_3_dom"/>
</dbReference>
<feature type="transmembrane region" description="Helical" evidence="7">
    <location>
        <begin position="233"/>
        <end position="250"/>
    </location>
</feature>
<feature type="transmembrane region" description="Helical" evidence="7">
    <location>
        <begin position="287"/>
        <end position="309"/>
    </location>
</feature>
<evidence type="ECO:0000256" key="1">
    <source>
        <dbReference type="ARBA" id="ARBA00004651"/>
    </source>
</evidence>
<sequence length="418" mass="48385">MNKADAHCFNKKSIYAEIFICDLMFSYPVSMHENNMLITRFVKIHEASLQFFLLLQHQTDNRFGMAQTNYNTPQSAAKTLWYDNLRVIATIGVIGIHVSSDYQPSSGSISEYSFWIGNIFDSLSRFSVPVFVMLSGALLLSKEYPIGVFLKKRLMRLVIPFLFWSCIYIAKSLWDMHDEGVLLTPYSIAREIFVQFRDGSSLHFWYIYMIVGVYLFIPIIGKWVRNSTEKEQLYFLGIWAFTIVFGQPIIEKLKPDIELSYFSGFLGYLVLGYYLKNKTFKSRKQQNTLALSFLFAGLLSTISGTYLILRFKHEYASTFYECLSPNILLYSMGIFLLLKDKDIRFRPFVKVRDFICRYSYGIFLVHVLIFFQLGDYGINWQLIDPIVGIPVTILVCLVISSAIIFVVNKLPYGKYISG</sequence>
<protein>
    <submittedName>
        <fullName evidence="9">Surface polysaccharide O-acyltransferase</fullName>
    </submittedName>
</protein>
<evidence type="ECO:0000313" key="10">
    <source>
        <dbReference type="Proteomes" id="UP000076586"/>
    </source>
</evidence>
<dbReference type="EMBL" id="BDCR01000003">
    <property type="protein sequence ID" value="GAT63128.1"/>
    <property type="molecule type" value="Genomic_DNA"/>
</dbReference>
<comment type="caution">
    <text evidence="9">The sequence shown here is derived from an EMBL/GenBank/DDBJ whole genome shotgun (WGS) entry which is preliminary data.</text>
</comment>
<evidence type="ECO:0000256" key="5">
    <source>
        <dbReference type="ARBA" id="ARBA00022989"/>
    </source>
</evidence>
<dbReference type="OrthoDB" id="9810469at2"/>
<dbReference type="GO" id="GO:0016413">
    <property type="term" value="F:O-acetyltransferase activity"/>
    <property type="evidence" value="ECO:0007669"/>
    <property type="project" value="TreeGrafter"/>
</dbReference>
<dbReference type="GO" id="GO:0009246">
    <property type="term" value="P:enterobacterial common antigen biosynthetic process"/>
    <property type="evidence" value="ECO:0007669"/>
    <property type="project" value="TreeGrafter"/>
</dbReference>
<organism evidence="9 10">
    <name type="scientific">Paludibacter jiangxiensis</name>
    <dbReference type="NCBI Taxonomy" id="681398"/>
    <lineage>
        <taxon>Bacteria</taxon>
        <taxon>Pseudomonadati</taxon>
        <taxon>Bacteroidota</taxon>
        <taxon>Bacteroidia</taxon>
        <taxon>Bacteroidales</taxon>
        <taxon>Paludibacteraceae</taxon>
        <taxon>Paludibacter</taxon>
    </lineage>
</organism>
<evidence type="ECO:0000256" key="7">
    <source>
        <dbReference type="SAM" id="Phobius"/>
    </source>
</evidence>
<evidence type="ECO:0000256" key="6">
    <source>
        <dbReference type="ARBA" id="ARBA00023136"/>
    </source>
</evidence>
<gene>
    <name evidence="9" type="ORF">PJIAN_3442</name>
</gene>
<evidence type="ECO:0000256" key="2">
    <source>
        <dbReference type="ARBA" id="ARBA00007400"/>
    </source>
</evidence>
<name>A0A170ZXZ1_9BACT</name>
<feature type="transmembrane region" description="Helical" evidence="7">
    <location>
        <begin position="386"/>
        <end position="407"/>
    </location>
</feature>
<feature type="transmembrane region" description="Helical" evidence="7">
    <location>
        <begin position="203"/>
        <end position="221"/>
    </location>
</feature>
<keyword evidence="6 7" id="KW-0472">Membrane</keyword>
<feature type="domain" description="Acyltransferase 3" evidence="8">
    <location>
        <begin position="80"/>
        <end position="402"/>
    </location>
</feature>
<feature type="transmembrane region" description="Helical" evidence="7">
    <location>
        <begin position="358"/>
        <end position="374"/>
    </location>
</feature>
<keyword evidence="5 7" id="KW-1133">Transmembrane helix</keyword>
<comment type="subcellular location">
    <subcellularLocation>
        <location evidence="1">Cell membrane</location>
        <topology evidence="1">Multi-pass membrane protein</topology>
    </subcellularLocation>
</comment>
<feature type="transmembrane region" description="Helical" evidence="7">
    <location>
        <begin position="123"/>
        <end position="141"/>
    </location>
</feature>
<keyword evidence="9" id="KW-0012">Acyltransferase</keyword>
<evidence type="ECO:0000256" key="4">
    <source>
        <dbReference type="ARBA" id="ARBA00022692"/>
    </source>
</evidence>
<dbReference type="Pfam" id="PF01757">
    <property type="entry name" value="Acyl_transf_3"/>
    <property type="match status" value="1"/>
</dbReference>
<evidence type="ECO:0000313" key="9">
    <source>
        <dbReference type="EMBL" id="GAT63128.1"/>
    </source>
</evidence>
<feature type="transmembrane region" description="Helical" evidence="7">
    <location>
        <begin position="315"/>
        <end position="338"/>
    </location>
</feature>
<dbReference type="AlphaFoldDB" id="A0A170ZXZ1"/>
<dbReference type="GO" id="GO:0005886">
    <property type="term" value="C:plasma membrane"/>
    <property type="evidence" value="ECO:0007669"/>
    <property type="project" value="UniProtKB-SubCell"/>
</dbReference>
<dbReference type="PANTHER" id="PTHR40074">
    <property type="entry name" value="O-ACETYLTRANSFERASE WECH"/>
    <property type="match status" value="1"/>
</dbReference>
<feature type="transmembrane region" description="Helical" evidence="7">
    <location>
        <begin position="153"/>
        <end position="174"/>
    </location>
</feature>
<evidence type="ECO:0000259" key="8">
    <source>
        <dbReference type="Pfam" id="PF01757"/>
    </source>
</evidence>
<reference evidence="10" key="2">
    <citation type="journal article" date="2017" name="Genome Announc.">
        <title>Draft genome sequence of Paludibacter jiangxiensis NM7(T), a propionate-producing fermentative bacterium.</title>
        <authorList>
            <person name="Qiu Y.-L."/>
            <person name="Tourlousse D.M."/>
            <person name="Matsuura N."/>
            <person name="Ohashi A."/>
            <person name="Sekiguchi Y."/>
        </authorList>
    </citation>
    <scope>NUCLEOTIDE SEQUENCE [LARGE SCALE GENOMIC DNA]</scope>
    <source>
        <strain evidence="10">NM7</strain>
    </source>
</reference>
<keyword evidence="9" id="KW-0808">Transferase</keyword>
<proteinExistence type="inferred from homology"/>
<evidence type="ECO:0000256" key="3">
    <source>
        <dbReference type="ARBA" id="ARBA00022475"/>
    </source>
</evidence>
<keyword evidence="4 7" id="KW-0812">Transmembrane</keyword>
<keyword evidence="10" id="KW-1185">Reference proteome</keyword>
<reference evidence="10" key="1">
    <citation type="submission" date="2016-04" db="EMBL/GenBank/DDBJ databases">
        <title>Draft genome sequence of Paludibacter jiangxiensis strain NM7.</title>
        <authorList>
            <person name="Qiu Y."/>
            <person name="Matsuura N."/>
            <person name="Ohashi A."/>
            <person name="Tourlousse M.D."/>
            <person name="Sekiguchi Y."/>
        </authorList>
    </citation>
    <scope>NUCLEOTIDE SEQUENCE [LARGE SCALE GENOMIC DNA]</scope>
    <source>
        <strain evidence="10">NM7</strain>
    </source>
</reference>
<dbReference type="Proteomes" id="UP000076586">
    <property type="component" value="Unassembled WGS sequence"/>
</dbReference>
<accession>A0A170ZXZ1</accession>
<comment type="similarity">
    <text evidence="2">Belongs to the acyltransferase 3 family.</text>
</comment>